<dbReference type="Proteomes" id="UP000242520">
    <property type="component" value="Unassembled WGS sequence"/>
</dbReference>
<accession>A0A1M5PGC0</accession>
<evidence type="ECO:0000256" key="1">
    <source>
        <dbReference type="ARBA" id="ARBA00008950"/>
    </source>
</evidence>
<protein>
    <recommendedName>
        <fullName evidence="2">Phosphoesterase</fullName>
        <ecNumber evidence="2">3.1.4.-</ecNumber>
    </recommendedName>
</protein>
<organism evidence="4 5">
    <name type="scientific">Tepidibacter thalassicus DSM 15285</name>
    <dbReference type="NCBI Taxonomy" id="1123350"/>
    <lineage>
        <taxon>Bacteria</taxon>
        <taxon>Bacillati</taxon>
        <taxon>Bacillota</taxon>
        <taxon>Clostridia</taxon>
        <taxon>Peptostreptococcales</taxon>
        <taxon>Peptostreptococcaceae</taxon>
        <taxon>Tepidibacter</taxon>
    </lineage>
</organism>
<dbReference type="NCBIfam" id="TIGR00040">
    <property type="entry name" value="yfcE"/>
    <property type="match status" value="1"/>
</dbReference>
<dbReference type="PANTHER" id="PTHR11124">
    <property type="entry name" value="VACUOLAR SORTING PROTEIN VPS29"/>
    <property type="match status" value="1"/>
</dbReference>
<dbReference type="InterPro" id="IPR024654">
    <property type="entry name" value="Calcineurin-like_PHP_lpxH"/>
</dbReference>
<dbReference type="Pfam" id="PF12850">
    <property type="entry name" value="Metallophos_2"/>
    <property type="match status" value="1"/>
</dbReference>
<reference evidence="5" key="1">
    <citation type="submission" date="2016-11" db="EMBL/GenBank/DDBJ databases">
        <authorList>
            <person name="Varghese N."/>
            <person name="Submissions S."/>
        </authorList>
    </citation>
    <scope>NUCLEOTIDE SEQUENCE [LARGE SCALE GENOMIC DNA]</scope>
    <source>
        <strain evidence="5">DSM 15285</strain>
    </source>
</reference>
<keyword evidence="2" id="KW-0479">Metal-binding</keyword>
<dbReference type="NCBIfam" id="NF006988">
    <property type="entry name" value="PRK09453.1"/>
    <property type="match status" value="1"/>
</dbReference>
<dbReference type="GO" id="GO:0016787">
    <property type="term" value="F:hydrolase activity"/>
    <property type="evidence" value="ECO:0007669"/>
    <property type="project" value="UniProtKB-UniRule"/>
</dbReference>
<dbReference type="EMBL" id="FQXH01000006">
    <property type="protein sequence ID" value="SHH00761.1"/>
    <property type="molecule type" value="Genomic_DNA"/>
</dbReference>
<feature type="domain" description="Calcineurin-like phosphoesterase" evidence="3">
    <location>
        <begin position="1"/>
        <end position="161"/>
    </location>
</feature>
<dbReference type="STRING" id="1123350.SAMN02744040_00467"/>
<evidence type="ECO:0000313" key="4">
    <source>
        <dbReference type="EMBL" id="SHH00761.1"/>
    </source>
</evidence>
<evidence type="ECO:0000259" key="3">
    <source>
        <dbReference type="Pfam" id="PF12850"/>
    </source>
</evidence>
<dbReference type="InterPro" id="IPR029052">
    <property type="entry name" value="Metallo-depent_PP-like"/>
</dbReference>
<evidence type="ECO:0000313" key="5">
    <source>
        <dbReference type="Proteomes" id="UP000242520"/>
    </source>
</evidence>
<comment type="similarity">
    <text evidence="1 2">Belongs to the metallophosphoesterase superfamily. YfcE family.</text>
</comment>
<keyword evidence="5" id="KW-1185">Reference proteome</keyword>
<dbReference type="AlphaFoldDB" id="A0A1M5PGC0"/>
<dbReference type="EC" id="3.1.4.-" evidence="2"/>
<dbReference type="RefSeq" id="WP_072723269.1">
    <property type="nucleotide sequence ID" value="NZ_FQXH01000006.1"/>
</dbReference>
<sequence>MRIGIISDTHGSLTYFEKALNALGNCDYILHGGDILYHGPRNPLPEGYNPKDLAIKINSLSNLIFTRGNCDCDVDQMVINHPIQAPYVFTQLGKLKILLCHGYRKSKEEIIKMAKDYKSDILIYGHTHIKELYKDENLIILNPGSTSLPKDEVHSVALIENDTIKLININNKSIIKELSIK</sequence>
<name>A0A1M5PGC0_9FIRM</name>
<comment type="cofactor">
    <cofactor evidence="2">
        <name>a divalent metal cation</name>
        <dbReference type="ChEBI" id="CHEBI:60240"/>
    </cofactor>
</comment>
<evidence type="ECO:0000256" key="2">
    <source>
        <dbReference type="RuleBase" id="RU362039"/>
    </source>
</evidence>
<proteinExistence type="inferred from homology"/>
<dbReference type="GO" id="GO:0046872">
    <property type="term" value="F:metal ion binding"/>
    <property type="evidence" value="ECO:0007669"/>
    <property type="project" value="UniProtKB-KW"/>
</dbReference>
<gene>
    <name evidence="4" type="ORF">SAMN02744040_00467</name>
</gene>
<dbReference type="Gene3D" id="3.60.21.10">
    <property type="match status" value="1"/>
</dbReference>
<dbReference type="InterPro" id="IPR000979">
    <property type="entry name" value="Phosphodiesterase_MJ0936/Vps29"/>
</dbReference>
<dbReference type="CDD" id="cd00841">
    <property type="entry name" value="MPP_YfcE"/>
    <property type="match status" value="1"/>
</dbReference>
<dbReference type="SUPFAM" id="SSF56300">
    <property type="entry name" value="Metallo-dependent phosphatases"/>
    <property type="match status" value="1"/>
</dbReference>
<dbReference type="OrthoDB" id="9800565at2"/>
<dbReference type="InterPro" id="IPR041802">
    <property type="entry name" value="MPP_YfcE"/>
</dbReference>